<dbReference type="Gene3D" id="1.10.10.10">
    <property type="entry name" value="Winged helix-like DNA-binding domain superfamily/Winged helix DNA-binding domain"/>
    <property type="match status" value="1"/>
</dbReference>
<dbReference type="InterPro" id="IPR002481">
    <property type="entry name" value="FUR"/>
</dbReference>
<evidence type="ECO:0000313" key="1">
    <source>
        <dbReference type="EMBL" id="CUM95384.1"/>
    </source>
</evidence>
<gene>
    <name evidence="6" type="ORF">DW068_06630</name>
    <name evidence="5" type="ORF">DW833_05110</name>
    <name evidence="4" type="ORF">DW972_14880</name>
    <name evidence="7" type="ORF">DWZ29_02585</name>
    <name evidence="3" type="ORF">DXD91_15225</name>
    <name evidence="2" type="ORF">ERS852450_01245</name>
    <name evidence="1" type="ORF">ERS852578_01290</name>
</gene>
<keyword evidence="13" id="KW-1185">Reference proteome</keyword>
<dbReference type="OrthoDB" id="8659436at2"/>
<organism evidence="1 8">
    <name type="scientific">Anaerobutyricum hallii</name>
    <dbReference type="NCBI Taxonomy" id="39488"/>
    <lineage>
        <taxon>Bacteria</taxon>
        <taxon>Bacillati</taxon>
        <taxon>Bacillota</taxon>
        <taxon>Clostridia</taxon>
        <taxon>Lachnospirales</taxon>
        <taxon>Lachnospiraceae</taxon>
        <taxon>Anaerobutyricum</taxon>
    </lineage>
</organism>
<dbReference type="Proteomes" id="UP000095679">
    <property type="component" value="Unassembled WGS sequence"/>
</dbReference>
<name>A0A173SXH9_9FIRM</name>
<dbReference type="EMBL" id="CYZL01000009">
    <property type="protein sequence ID" value="CUO14607.1"/>
    <property type="molecule type" value="Genomic_DNA"/>
</dbReference>
<dbReference type="EMBL" id="QSEP01000177">
    <property type="protein sequence ID" value="RGZ77106.1"/>
    <property type="molecule type" value="Genomic_DNA"/>
</dbReference>
<dbReference type="RefSeq" id="WP_005346721.1">
    <property type="nucleotide sequence ID" value="NZ_BLYK01000058.1"/>
</dbReference>
<evidence type="ECO:0000313" key="5">
    <source>
        <dbReference type="EMBL" id="RHC66520.1"/>
    </source>
</evidence>
<dbReference type="EMBL" id="QRQO01000004">
    <property type="protein sequence ID" value="RHN17040.1"/>
    <property type="molecule type" value="Genomic_DNA"/>
</dbReference>
<dbReference type="SUPFAM" id="SSF46785">
    <property type="entry name" value="Winged helix' DNA-binding domain"/>
    <property type="match status" value="1"/>
</dbReference>
<dbReference type="AlphaFoldDB" id="A0A173SXH9"/>
<dbReference type="Proteomes" id="UP000283497">
    <property type="component" value="Unassembled WGS sequence"/>
</dbReference>
<evidence type="ECO:0000313" key="3">
    <source>
        <dbReference type="EMBL" id="RGI76730.1"/>
    </source>
</evidence>
<dbReference type="GO" id="GO:0003700">
    <property type="term" value="F:DNA-binding transcription factor activity"/>
    <property type="evidence" value="ECO:0007669"/>
    <property type="project" value="InterPro"/>
</dbReference>
<dbReference type="EMBL" id="QSID01000004">
    <property type="protein sequence ID" value="RHC66520.1"/>
    <property type="molecule type" value="Genomic_DNA"/>
</dbReference>
<dbReference type="InterPro" id="IPR036390">
    <property type="entry name" value="WH_DNA-bd_sf"/>
</dbReference>
<dbReference type="InterPro" id="IPR036388">
    <property type="entry name" value="WH-like_DNA-bd_sf"/>
</dbReference>
<protein>
    <submittedName>
        <fullName evidence="1">Ferric uptake regulator</fullName>
    </submittedName>
    <submittedName>
        <fullName evidence="3">Fur family transcriptional regulator</fullName>
    </submittedName>
</protein>
<evidence type="ECO:0000313" key="8">
    <source>
        <dbReference type="Proteomes" id="UP000095390"/>
    </source>
</evidence>
<dbReference type="Proteomes" id="UP000095390">
    <property type="component" value="Unassembled WGS sequence"/>
</dbReference>
<evidence type="ECO:0000313" key="6">
    <source>
        <dbReference type="EMBL" id="RHK39814.1"/>
    </source>
</evidence>
<evidence type="ECO:0000313" key="4">
    <source>
        <dbReference type="EMBL" id="RGZ77106.1"/>
    </source>
</evidence>
<dbReference type="GeneID" id="75048569"/>
<evidence type="ECO:0000313" key="7">
    <source>
        <dbReference type="EMBL" id="RHN17040.1"/>
    </source>
</evidence>
<dbReference type="Proteomes" id="UP000262524">
    <property type="component" value="Unassembled WGS sequence"/>
</dbReference>
<sequence>MLQKANQNLPINDVGIHRTQMQKEIILQKLKERGCRITRQRKMLLDVILNEDCSSCKEIYYKASMKDSGIGTATVYRMINILEEIGALSRKNMYKIACGPECEVKDACVIEFDDDTIIELSGKSWNQVVQLGLRACGYSSGHKIKSVTAKSCEFSR</sequence>
<reference evidence="10 11" key="2">
    <citation type="submission" date="2018-08" db="EMBL/GenBank/DDBJ databases">
        <title>A genome reference for cultivated species of the human gut microbiota.</title>
        <authorList>
            <person name="Zou Y."/>
            <person name="Xue W."/>
            <person name="Luo G."/>
        </authorList>
    </citation>
    <scope>NUCLEOTIDE SEQUENCE [LARGE SCALE GENOMIC DNA]</scope>
    <source>
        <strain evidence="7 12">AF31-17AC</strain>
        <strain evidence="6 11">AF45-14BH</strain>
        <strain evidence="5 13">AM34-3LB</strain>
        <strain evidence="4 14">AM48-23BH</strain>
        <strain evidence="3 10">TM10-1AC</strain>
    </source>
</reference>
<evidence type="ECO:0000313" key="14">
    <source>
        <dbReference type="Proteomes" id="UP000286561"/>
    </source>
</evidence>
<dbReference type="EMBL" id="QSOE01000185">
    <property type="protein sequence ID" value="RGI76730.1"/>
    <property type="molecule type" value="Genomic_DNA"/>
</dbReference>
<evidence type="ECO:0000313" key="9">
    <source>
        <dbReference type="Proteomes" id="UP000095679"/>
    </source>
</evidence>
<dbReference type="EMBL" id="QRNJ01000020">
    <property type="protein sequence ID" value="RHK39814.1"/>
    <property type="molecule type" value="Genomic_DNA"/>
</dbReference>
<accession>A0A173SXH9</accession>
<dbReference type="Proteomes" id="UP000283700">
    <property type="component" value="Unassembled WGS sequence"/>
</dbReference>
<evidence type="ECO:0000313" key="13">
    <source>
        <dbReference type="Proteomes" id="UP000284621"/>
    </source>
</evidence>
<evidence type="ECO:0000313" key="2">
    <source>
        <dbReference type="EMBL" id="CUO14607.1"/>
    </source>
</evidence>
<evidence type="ECO:0000313" key="11">
    <source>
        <dbReference type="Proteomes" id="UP000283497"/>
    </source>
</evidence>
<evidence type="ECO:0000313" key="12">
    <source>
        <dbReference type="Proteomes" id="UP000283700"/>
    </source>
</evidence>
<dbReference type="Pfam" id="PF01475">
    <property type="entry name" value="FUR"/>
    <property type="match status" value="1"/>
</dbReference>
<proteinExistence type="predicted"/>
<dbReference type="EMBL" id="CYYC01000013">
    <property type="protein sequence ID" value="CUM95384.1"/>
    <property type="molecule type" value="Genomic_DNA"/>
</dbReference>
<dbReference type="Proteomes" id="UP000286561">
    <property type="component" value="Unassembled WGS sequence"/>
</dbReference>
<evidence type="ECO:0000313" key="10">
    <source>
        <dbReference type="Proteomes" id="UP000262524"/>
    </source>
</evidence>
<dbReference type="Proteomes" id="UP000284621">
    <property type="component" value="Unassembled WGS sequence"/>
</dbReference>
<reference evidence="8 9" key="1">
    <citation type="submission" date="2015-09" db="EMBL/GenBank/DDBJ databases">
        <authorList>
            <consortium name="Pathogen Informatics"/>
        </authorList>
    </citation>
    <scope>NUCLEOTIDE SEQUENCE [LARGE SCALE GENOMIC DNA]</scope>
    <source>
        <strain evidence="2 9">2789STDY5834835</strain>
        <strain evidence="1 8">2789STDY5834966</strain>
    </source>
</reference>